<keyword evidence="1" id="KW-0472">Membrane</keyword>
<feature type="transmembrane region" description="Helical" evidence="1">
    <location>
        <begin position="20"/>
        <end position="50"/>
    </location>
</feature>
<keyword evidence="1" id="KW-0812">Transmembrane</keyword>
<dbReference type="Proteomes" id="UP001596305">
    <property type="component" value="Unassembled WGS sequence"/>
</dbReference>
<keyword evidence="3" id="KW-1185">Reference proteome</keyword>
<proteinExistence type="predicted"/>
<sequence>MISEAPTAADQGTSSARRGLVVCAIATVGATLVGAVPALAIGLSVARYRYVENWSGASSGLLDGERERALFVAGTGILLALLAAAAVFRFVARSGRTSVPAPRVVAACAVLVAASVLTLVVVVLLGSPLAAGIVDGSVPAAGAEVDPIYSA</sequence>
<dbReference type="EMBL" id="JBHSTM010000004">
    <property type="protein sequence ID" value="MFC6424548.1"/>
    <property type="molecule type" value="Genomic_DNA"/>
</dbReference>
<dbReference type="RefSeq" id="WP_204809495.1">
    <property type="nucleotide sequence ID" value="NZ_BAAAIY010000003.1"/>
</dbReference>
<feature type="transmembrane region" description="Helical" evidence="1">
    <location>
        <begin position="70"/>
        <end position="92"/>
    </location>
</feature>
<accession>A0ABW1X7E9</accession>
<protein>
    <submittedName>
        <fullName evidence="2">Uncharacterized protein</fullName>
    </submittedName>
</protein>
<evidence type="ECO:0000256" key="1">
    <source>
        <dbReference type="SAM" id="Phobius"/>
    </source>
</evidence>
<organism evidence="2 3">
    <name type="scientific">Oerskovia paurometabola</name>
    <dbReference type="NCBI Taxonomy" id="162170"/>
    <lineage>
        <taxon>Bacteria</taxon>
        <taxon>Bacillati</taxon>
        <taxon>Actinomycetota</taxon>
        <taxon>Actinomycetes</taxon>
        <taxon>Micrococcales</taxon>
        <taxon>Cellulomonadaceae</taxon>
        <taxon>Oerskovia</taxon>
    </lineage>
</organism>
<comment type="caution">
    <text evidence="2">The sequence shown here is derived from an EMBL/GenBank/DDBJ whole genome shotgun (WGS) entry which is preliminary data.</text>
</comment>
<evidence type="ECO:0000313" key="3">
    <source>
        <dbReference type="Proteomes" id="UP001596305"/>
    </source>
</evidence>
<evidence type="ECO:0000313" key="2">
    <source>
        <dbReference type="EMBL" id="MFC6424548.1"/>
    </source>
</evidence>
<feature type="transmembrane region" description="Helical" evidence="1">
    <location>
        <begin position="104"/>
        <end position="125"/>
    </location>
</feature>
<reference evidence="3" key="1">
    <citation type="journal article" date="2019" name="Int. J. Syst. Evol. Microbiol.">
        <title>The Global Catalogue of Microorganisms (GCM) 10K type strain sequencing project: providing services to taxonomists for standard genome sequencing and annotation.</title>
        <authorList>
            <consortium name="The Broad Institute Genomics Platform"/>
            <consortium name="The Broad Institute Genome Sequencing Center for Infectious Disease"/>
            <person name="Wu L."/>
            <person name="Ma J."/>
        </authorList>
    </citation>
    <scope>NUCLEOTIDE SEQUENCE [LARGE SCALE GENOMIC DNA]</scope>
    <source>
        <strain evidence="3">CCUG 47105</strain>
    </source>
</reference>
<name>A0ABW1X7E9_9CELL</name>
<gene>
    <name evidence="2" type="ORF">ACFP71_06910</name>
</gene>
<keyword evidence="1" id="KW-1133">Transmembrane helix</keyword>